<dbReference type="Proteomes" id="UP000321379">
    <property type="component" value="Unassembled WGS sequence"/>
</dbReference>
<dbReference type="SUPFAM" id="SSF51735">
    <property type="entry name" value="NAD(P)-binding Rossmann-fold domains"/>
    <property type="match status" value="1"/>
</dbReference>
<keyword evidence="3" id="KW-1185">Reference proteome</keyword>
<name>A0A5C8UTR3_9MICO</name>
<comment type="caution">
    <text evidence="2">The sequence shown here is derived from an EMBL/GenBank/DDBJ whole genome shotgun (WGS) entry which is preliminary data.</text>
</comment>
<sequence>MHGRTIVITGASSGVGRAAAIALAERGAHIAVVGRNSERTHAVAARVGGAPFVADFDSLDEVRALAASLLARYPRIDALANNAGGLVSKRGRSADGLDRALQHNHLAPFLLTNLLLPRLVENGARVISTASVANRFAHLDLNDLQFERRAWLGGWQEYATVKLETILFIRELARRTARTGLTAYSFHPGYVITSFGSDSAFKRFGEFVSRGSLGISPEQGAAPLVHLASVDDVGAPSGTYFDGLTPNGRTHRLASDDAVAARLWEESAALVGV</sequence>
<accession>A0A5C8UTR3</accession>
<evidence type="ECO:0000313" key="2">
    <source>
        <dbReference type="EMBL" id="TXN31637.1"/>
    </source>
</evidence>
<organism evidence="2 3">
    <name type="scientific">Lacisediminihabitans profunda</name>
    <dbReference type="NCBI Taxonomy" id="2594790"/>
    <lineage>
        <taxon>Bacteria</taxon>
        <taxon>Bacillati</taxon>
        <taxon>Actinomycetota</taxon>
        <taxon>Actinomycetes</taxon>
        <taxon>Micrococcales</taxon>
        <taxon>Microbacteriaceae</taxon>
        <taxon>Lacisediminihabitans</taxon>
    </lineage>
</organism>
<dbReference type="GO" id="GO:0016491">
    <property type="term" value="F:oxidoreductase activity"/>
    <property type="evidence" value="ECO:0007669"/>
    <property type="project" value="UniProtKB-KW"/>
</dbReference>
<evidence type="ECO:0000313" key="3">
    <source>
        <dbReference type="Proteomes" id="UP000321379"/>
    </source>
</evidence>
<evidence type="ECO:0000256" key="1">
    <source>
        <dbReference type="ARBA" id="ARBA00023002"/>
    </source>
</evidence>
<dbReference type="AlphaFoldDB" id="A0A5C8UTR3"/>
<dbReference type="PANTHER" id="PTHR43157:SF31">
    <property type="entry name" value="PHOSPHATIDYLINOSITOL-GLYCAN BIOSYNTHESIS CLASS F PROTEIN"/>
    <property type="match status" value="1"/>
</dbReference>
<dbReference type="InterPro" id="IPR002347">
    <property type="entry name" value="SDR_fam"/>
</dbReference>
<dbReference type="EMBL" id="VRMG01000005">
    <property type="protein sequence ID" value="TXN31637.1"/>
    <property type="molecule type" value="Genomic_DNA"/>
</dbReference>
<dbReference type="InterPro" id="IPR036291">
    <property type="entry name" value="NAD(P)-bd_dom_sf"/>
</dbReference>
<dbReference type="PANTHER" id="PTHR43157">
    <property type="entry name" value="PHOSPHATIDYLINOSITOL-GLYCAN BIOSYNTHESIS CLASS F PROTEIN-RELATED"/>
    <property type="match status" value="1"/>
</dbReference>
<gene>
    <name evidence="2" type="ORF">FVP33_07365</name>
</gene>
<dbReference type="Gene3D" id="3.40.50.720">
    <property type="entry name" value="NAD(P)-binding Rossmann-like Domain"/>
    <property type="match status" value="1"/>
</dbReference>
<keyword evidence="1" id="KW-0560">Oxidoreductase</keyword>
<protein>
    <submittedName>
        <fullName evidence="2">SDR family NAD(P)-dependent oxidoreductase</fullName>
    </submittedName>
</protein>
<dbReference type="Pfam" id="PF00106">
    <property type="entry name" value="adh_short"/>
    <property type="match status" value="1"/>
</dbReference>
<dbReference type="PRINTS" id="PR00081">
    <property type="entry name" value="GDHRDH"/>
</dbReference>
<proteinExistence type="predicted"/>
<reference evidence="2 3" key="1">
    <citation type="submission" date="2019-08" db="EMBL/GenBank/DDBJ databases">
        <title>Bacterial whole genome sequence for Glaciihabitans sp. CHu50b-6-2.</title>
        <authorList>
            <person name="Jin L."/>
        </authorList>
    </citation>
    <scope>NUCLEOTIDE SEQUENCE [LARGE SCALE GENOMIC DNA]</scope>
    <source>
        <strain evidence="2 3">CHu50b-6-2</strain>
    </source>
</reference>